<evidence type="ECO:0000313" key="2">
    <source>
        <dbReference type="Proteomes" id="UP000041625"/>
    </source>
</evidence>
<dbReference type="AlphaFoldDB" id="A0AA86XTC1"/>
<reference evidence="1 2" key="1">
    <citation type="submission" date="2014-06" db="EMBL/GenBank/DDBJ databases">
        <authorList>
            <person name="Le Roux F."/>
        </authorList>
    </citation>
    <scope>NUCLEOTIDE SEQUENCE [LARGE SCALE GENOMIC DNA]</scope>
    <source>
        <strain evidence="1 2">J2-31</strain>
    </source>
</reference>
<dbReference type="Proteomes" id="UP000041625">
    <property type="component" value="Unassembled WGS sequence"/>
</dbReference>
<keyword evidence="2" id="KW-1185">Reference proteome</keyword>
<protein>
    <submittedName>
        <fullName evidence="1">Uncharacterized protein</fullName>
    </submittedName>
</protein>
<organism evidence="1 2">
    <name type="scientific">Vibrio coralliirubri</name>
    <dbReference type="NCBI Taxonomy" id="1516159"/>
    <lineage>
        <taxon>Bacteria</taxon>
        <taxon>Pseudomonadati</taxon>
        <taxon>Pseudomonadota</taxon>
        <taxon>Gammaproteobacteria</taxon>
        <taxon>Vibrionales</taxon>
        <taxon>Vibrionaceae</taxon>
        <taxon>Vibrio</taxon>
    </lineage>
</organism>
<evidence type="ECO:0000313" key="1">
    <source>
        <dbReference type="EMBL" id="CDT87740.1"/>
    </source>
</evidence>
<sequence length="49" mass="5372">MCVHRIMAITSAFQADDAGSIPAARSNFSLNFIKHFLPAIPYSKIFAVC</sequence>
<dbReference type="EMBL" id="CCKJ01000044">
    <property type="protein sequence ID" value="CDT87740.1"/>
    <property type="molecule type" value="Genomic_DNA"/>
</dbReference>
<name>A0AA86XTC1_9VIBR</name>
<gene>
    <name evidence="1" type="ORF">VCR31J2_1380106</name>
</gene>
<proteinExistence type="predicted"/>
<comment type="caution">
    <text evidence="1">The sequence shown here is derived from an EMBL/GenBank/DDBJ whole genome shotgun (WGS) entry which is preliminary data.</text>
</comment>
<accession>A0AA86XTC1</accession>